<keyword evidence="11" id="KW-1185">Reference proteome</keyword>
<dbReference type="Pfam" id="PF00528">
    <property type="entry name" value="BPD_transp_1"/>
    <property type="match status" value="1"/>
</dbReference>
<evidence type="ECO:0000256" key="3">
    <source>
        <dbReference type="ARBA" id="ARBA00022475"/>
    </source>
</evidence>
<dbReference type="GO" id="GO:0055085">
    <property type="term" value="P:transmembrane transport"/>
    <property type="evidence" value="ECO:0007669"/>
    <property type="project" value="InterPro"/>
</dbReference>
<feature type="transmembrane region" description="Helical" evidence="8">
    <location>
        <begin position="71"/>
        <end position="96"/>
    </location>
</feature>
<dbReference type="InterPro" id="IPR050366">
    <property type="entry name" value="BP-dependent_transpt_permease"/>
</dbReference>
<feature type="transmembrane region" description="Helical" evidence="8">
    <location>
        <begin position="116"/>
        <end position="140"/>
    </location>
</feature>
<dbReference type="NCBIfam" id="NF045474">
    <property type="entry name" value="Opp2C"/>
    <property type="match status" value="1"/>
</dbReference>
<keyword evidence="4 8" id="KW-0812">Transmembrane</keyword>
<evidence type="ECO:0000256" key="6">
    <source>
        <dbReference type="ARBA" id="ARBA00023136"/>
    </source>
</evidence>
<proteinExistence type="inferred from homology"/>
<dbReference type="Proteomes" id="UP000186940">
    <property type="component" value="Unassembled WGS sequence"/>
</dbReference>
<evidence type="ECO:0000256" key="1">
    <source>
        <dbReference type="ARBA" id="ARBA00004651"/>
    </source>
</evidence>
<organism evidence="10 11">
    <name type="scientific">Candidatus Syntropharchaeum caldarium</name>
    <dbReference type="NCBI Taxonomy" id="1838285"/>
    <lineage>
        <taxon>Archaea</taxon>
        <taxon>Methanobacteriati</taxon>
        <taxon>Methanobacteriota</taxon>
        <taxon>Stenosarchaea group</taxon>
        <taxon>Methanomicrobia</taxon>
        <taxon>Methanosarcinales</taxon>
        <taxon>ANME-2 cluster</taxon>
        <taxon>Candidatus Syntropharchaeum</taxon>
    </lineage>
</organism>
<feature type="transmembrane region" description="Helical" evidence="8">
    <location>
        <begin position="233"/>
        <end position="256"/>
    </location>
</feature>
<keyword evidence="6 8" id="KW-0472">Membrane</keyword>
<gene>
    <name evidence="10" type="ORF">SCAL_000332</name>
</gene>
<dbReference type="Gene3D" id="1.10.3720.10">
    <property type="entry name" value="MetI-like"/>
    <property type="match status" value="1"/>
</dbReference>
<evidence type="ECO:0000256" key="4">
    <source>
        <dbReference type="ARBA" id="ARBA00022692"/>
    </source>
</evidence>
<dbReference type="InterPro" id="IPR053385">
    <property type="entry name" value="ABC_transport_permease"/>
</dbReference>
<evidence type="ECO:0000313" key="10">
    <source>
        <dbReference type="EMBL" id="OFV68656.1"/>
    </source>
</evidence>
<evidence type="ECO:0000313" key="11">
    <source>
        <dbReference type="Proteomes" id="UP000186940"/>
    </source>
</evidence>
<evidence type="ECO:0000256" key="2">
    <source>
        <dbReference type="ARBA" id="ARBA00022448"/>
    </source>
</evidence>
<dbReference type="EMBL" id="LYOS01000001">
    <property type="protein sequence ID" value="OFV68656.1"/>
    <property type="molecule type" value="Genomic_DNA"/>
</dbReference>
<comment type="caution">
    <text evidence="10">The sequence shown here is derived from an EMBL/GenBank/DDBJ whole genome shotgun (WGS) entry which is preliminary data.</text>
</comment>
<sequence length="273" mass="29276">MIRNPGILFGTAVIVFLIFVAVFAGFIAPHDPTETHLKDRLSSPSSKYPLGTDHLGRCILSRIIYGTRISLSVGVLVIGASLLLGLLLGTIAGYYGGIIDDLIMRIVDGFLAFPSMFLALAIAGALGPSLTNLMIALIVVEWTSYARVVRGSILSIKDQMFVEAARGLGAGDIYLLTRHVLPNILSPLIVMATLGVGYIILTAAGLSFLGLGVQPPTPEWGAMLNDGRLFMRSAPHIMIFPGLAIMITVLAFNFLGDGLRDVMDPRLKQEVIE</sequence>
<keyword evidence="2 8" id="KW-0813">Transport</keyword>
<evidence type="ECO:0000256" key="7">
    <source>
        <dbReference type="ARBA" id="ARBA00024202"/>
    </source>
</evidence>
<dbReference type="InterPro" id="IPR000515">
    <property type="entry name" value="MetI-like"/>
</dbReference>
<dbReference type="CDD" id="cd06261">
    <property type="entry name" value="TM_PBP2"/>
    <property type="match status" value="1"/>
</dbReference>
<accession>A0A1F2PDD7</accession>
<keyword evidence="3" id="KW-1003">Cell membrane</keyword>
<reference evidence="10" key="1">
    <citation type="submission" date="2016-05" db="EMBL/GenBank/DDBJ databases">
        <title>Microbial consortia oxidize butane by reversing methanogenesis.</title>
        <authorList>
            <person name="Laso-Perez R."/>
            <person name="Richter M."/>
            <person name="Wegener G."/>
            <person name="Musat F."/>
        </authorList>
    </citation>
    <scope>NUCLEOTIDE SEQUENCE [LARGE SCALE GENOMIC DNA]</scope>
    <source>
        <strain evidence="10">BOX2</strain>
    </source>
</reference>
<dbReference type="PROSITE" id="PS50928">
    <property type="entry name" value="ABC_TM1"/>
    <property type="match status" value="1"/>
</dbReference>
<dbReference type="SUPFAM" id="SSF161098">
    <property type="entry name" value="MetI-like"/>
    <property type="match status" value="1"/>
</dbReference>
<evidence type="ECO:0000259" key="9">
    <source>
        <dbReference type="PROSITE" id="PS50928"/>
    </source>
</evidence>
<protein>
    <submittedName>
        <fullName evidence="10">Nickel ABC transporter permease</fullName>
    </submittedName>
</protein>
<dbReference type="InterPro" id="IPR035906">
    <property type="entry name" value="MetI-like_sf"/>
</dbReference>
<dbReference type="STRING" id="1838285.SCAL_000332"/>
<dbReference type="GO" id="GO:0005886">
    <property type="term" value="C:plasma membrane"/>
    <property type="evidence" value="ECO:0007669"/>
    <property type="project" value="UniProtKB-SubCell"/>
</dbReference>
<dbReference type="AlphaFoldDB" id="A0A1F2PDD7"/>
<comment type="similarity">
    <text evidence="7">Belongs to the binding-protein-dependent transport system permease family. OppBC subfamily.</text>
</comment>
<feature type="domain" description="ABC transmembrane type-1" evidence="9">
    <location>
        <begin position="67"/>
        <end position="256"/>
    </location>
</feature>
<dbReference type="InterPro" id="IPR025966">
    <property type="entry name" value="OppC_N"/>
</dbReference>
<evidence type="ECO:0000256" key="5">
    <source>
        <dbReference type="ARBA" id="ARBA00022989"/>
    </source>
</evidence>
<feature type="transmembrane region" description="Helical" evidence="8">
    <location>
        <begin position="188"/>
        <end position="213"/>
    </location>
</feature>
<dbReference type="PANTHER" id="PTHR43386">
    <property type="entry name" value="OLIGOPEPTIDE TRANSPORT SYSTEM PERMEASE PROTEIN APPC"/>
    <property type="match status" value="1"/>
</dbReference>
<name>A0A1F2PDD7_9EURY</name>
<keyword evidence="5 8" id="KW-1133">Transmembrane helix</keyword>
<evidence type="ECO:0000256" key="8">
    <source>
        <dbReference type="RuleBase" id="RU363032"/>
    </source>
</evidence>
<dbReference type="PATRIC" id="fig|1838285.3.peg.335"/>
<dbReference type="PANTHER" id="PTHR43386:SF1">
    <property type="entry name" value="D,D-DIPEPTIDE TRANSPORT SYSTEM PERMEASE PROTEIN DDPC-RELATED"/>
    <property type="match status" value="1"/>
</dbReference>
<dbReference type="Pfam" id="PF12911">
    <property type="entry name" value="OppC_N"/>
    <property type="match status" value="1"/>
</dbReference>
<comment type="subcellular location">
    <subcellularLocation>
        <location evidence="1 8">Cell membrane</location>
        <topology evidence="1 8">Multi-pass membrane protein</topology>
    </subcellularLocation>
</comment>
<feature type="transmembrane region" description="Helical" evidence="8">
    <location>
        <begin position="6"/>
        <end position="28"/>
    </location>
</feature>